<evidence type="ECO:0000256" key="1">
    <source>
        <dbReference type="SAM" id="MobiDB-lite"/>
    </source>
</evidence>
<dbReference type="OrthoDB" id="10639005at2759"/>
<protein>
    <submittedName>
        <fullName evidence="2">Uncharacterized protein</fullName>
    </submittedName>
</protein>
<evidence type="ECO:0000313" key="3">
    <source>
        <dbReference type="Proteomes" id="UP000271889"/>
    </source>
</evidence>
<dbReference type="EMBL" id="UYRV01000495">
    <property type="protein sequence ID" value="VDK44697.1"/>
    <property type="molecule type" value="Genomic_DNA"/>
</dbReference>
<accession>A0A3P6QGB6</accession>
<name>A0A3P6QGB6_CYLGO</name>
<proteinExistence type="predicted"/>
<evidence type="ECO:0000313" key="2">
    <source>
        <dbReference type="EMBL" id="VDK44697.1"/>
    </source>
</evidence>
<dbReference type="Proteomes" id="UP000271889">
    <property type="component" value="Unassembled WGS sequence"/>
</dbReference>
<sequence length="126" mass="14789">MDGLRPGCRTQGRYKKYRYSPQQQPPRLAAQTRGELARGDKQKKQDQHLDSLTKCKMEVEEVIELLQIDYRTLMKRQDEVKSRLRRTDARISVHLLQERITEGEMELNRRRCKGTFATKDEGALIA</sequence>
<feature type="compositionally biased region" description="Basic and acidic residues" evidence="1">
    <location>
        <begin position="35"/>
        <end position="49"/>
    </location>
</feature>
<dbReference type="AlphaFoldDB" id="A0A3P6QGB6"/>
<gene>
    <name evidence="2" type="ORF">CGOC_LOCUS375</name>
</gene>
<keyword evidence="3" id="KW-1185">Reference proteome</keyword>
<organism evidence="2 3">
    <name type="scientific">Cylicostephanus goldi</name>
    <name type="common">Nematode worm</name>
    <dbReference type="NCBI Taxonomy" id="71465"/>
    <lineage>
        <taxon>Eukaryota</taxon>
        <taxon>Metazoa</taxon>
        <taxon>Ecdysozoa</taxon>
        <taxon>Nematoda</taxon>
        <taxon>Chromadorea</taxon>
        <taxon>Rhabditida</taxon>
        <taxon>Rhabditina</taxon>
        <taxon>Rhabditomorpha</taxon>
        <taxon>Strongyloidea</taxon>
        <taxon>Strongylidae</taxon>
        <taxon>Cylicostephanus</taxon>
    </lineage>
</organism>
<feature type="region of interest" description="Disordered" evidence="1">
    <location>
        <begin position="1"/>
        <end position="49"/>
    </location>
</feature>
<reference evidence="2 3" key="1">
    <citation type="submission" date="2018-11" db="EMBL/GenBank/DDBJ databases">
        <authorList>
            <consortium name="Pathogen Informatics"/>
        </authorList>
    </citation>
    <scope>NUCLEOTIDE SEQUENCE [LARGE SCALE GENOMIC DNA]</scope>
</reference>